<protein>
    <submittedName>
        <fullName evidence="2">Carboxypeptidase regulatory-like domain-containing protein</fullName>
    </submittedName>
</protein>
<dbReference type="EMBL" id="JAQNDK010000002">
    <property type="protein sequence ID" value="MDC0679451.1"/>
    <property type="molecule type" value="Genomic_DNA"/>
</dbReference>
<evidence type="ECO:0000313" key="2">
    <source>
        <dbReference type="EMBL" id="MDC0679451.1"/>
    </source>
</evidence>
<accession>A0ABT5BZB6</accession>
<dbReference type="PROSITE" id="PS51257">
    <property type="entry name" value="PROKAR_LIPOPROTEIN"/>
    <property type="match status" value="1"/>
</dbReference>
<dbReference type="SUPFAM" id="SSF49464">
    <property type="entry name" value="Carboxypeptidase regulatory domain-like"/>
    <property type="match status" value="1"/>
</dbReference>
<name>A0ABT5BZB6_9BACT</name>
<reference evidence="2 3" key="1">
    <citation type="submission" date="2023-01" db="EMBL/GenBank/DDBJ databases">
        <title>Minimal conservation of predation-associated metabolite biosynthetic gene clusters underscores biosynthetic potential of Myxococcota including descriptions for ten novel species: Archangium lansinium sp. nov., Myxococcus landrumus sp. nov., Nannocystis bai.</title>
        <authorList>
            <person name="Ahearne A."/>
            <person name="Stevens C."/>
            <person name="Dowd S."/>
        </authorList>
    </citation>
    <scope>NUCLEOTIDE SEQUENCE [LARGE SCALE GENOMIC DNA]</scope>
    <source>
        <strain evidence="2 3">WIWO2</strain>
    </source>
</reference>
<keyword evidence="3" id="KW-1185">Reference proteome</keyword>
<comment type="caution">
    <text evidence="2">The sequence shown here is derived from an EMBL/GenBank/DDBJ whole genome shotgun (WGS) entry which is preliminary data.</text>
</comment>
<feature type="chain" id="PRO_5047137371" evidence="1">
    <location>
        <begin position="21"/>
        <end position="595"/>
    </location>
</feature>
<gene>
    <name evidence="2" type="ORF">POL72_17030</name>
</gene>
<dbReference type="InterPro" id="IPR008969">
    <property type="entry name" value="CarboxyPept-like_regulatory"/>
</dbReference>
<dbReference type="Proteomes" id="UP001217485">
    <property type="component" value="Unassembled WGS sequence"/>
</dbReference>
<evidence type="ECO:0000313" key="3">
    <source>
        <dbReference type="Proteomes" id="UP001217485"/>
    </source>
</evidence>
<sequence>MSSRSVVCAALLACLPTSVACGIPLEMADSAPVNACDRSVECGPGATCADVSGQRACVSTSANLDGLILEIRPRATPELGAEVSHLLAIDAASGFPPHDPGGQVHSVDLTIPMPARVEATVRLGGSYCEGLAGGQLPATGGKFPLKVEFRRIAPILGLPTQTYSTLSEPNGDDGQRFQLEIPAGDYHISLTPQARSDCRDDIPPPIFLPNQVVPEQWTLGINAEAPAVLQGSLQVPEGVRVDGWKLDLVDPVTGSVLSQVGLLEHAEPDPQATATQVKFSVKFYWADADKDRSPLIRLRPKDGEPRPTVYWDLAALALQGSTGNLNLSLLQLDAAARRVEGQTLDAAGNPVLSAVRIQSAVIDRAPTAAYKLDTETDANGLFRADLPPGEYVLFAQPINDTTKAAAKQTLKFAASDDCYCGQSVIIPEAGTLTGRVQGPMGELMDGASVFAVPSRGQVTAYIGQVLTPEPLLPRQTSGVLRDGAFSIDVDPGEFDFSVRPMPGSAYPWLVRPRLAVSAMDAAVTDLELAMSYPAVLQGVVRDASGARLGDAAVVAWLPVQSTTARDTAARGIQIGETRSAADGSYVLPLPPSMSR</sequence>
<proteinExistence type="predicted"/>
<keyword evidence="1" id="KW-0732">Signal</keyword>
<feature type="signal peptide" evidence="1">
    <location>
        <begin position="1"/>
        <end position="20"/>
    </location>
</feature>
<organism evidence="2 3">
    <name type="scientific">Sorangium atrum</name>
    <dbReference type="NCBI Taxonomy" id="2995308"/>
    <lineage>
        <taxon>Bacteria</taxon>
        <taxon>Pseudomonadati</taxon>
        <taxon>Myxococcota</taxon>
        <taxon>Polyangia</taxon>
        <taxon>Polyangiales</taxon>
        <taxon>Polyangiaceae</taxon>
        <taxon>Sorangium</taxon>
    </lineage>
</organism>
<dbReference type="RefSeq" id="WP_272096428.1">
    <property type="nucleotide sequence ID" value="NZ_JAQNDK010000002.1"/>
</dbReference>
<evidence type="ECO:0000256" key="1">
    <source>
        <dbReference type="SAM" id="SignalP"/>
    </source>
</evidence>